<name>A0AC35EZL9_9BILA</name>
<reference evidence="2" key="1">
    <citation type="submission" date="2022-11" db="UniProtKB">
        <authorList>
            <consortium name="WormBaseParasite"/>
        </authorList>
    </citation>
    <scope>IDENTIFICATION</scope>
</reference>
<proteinExistence type="predicted"/>
<organism evidence="1 2">
    <name type="scientific">Panagrolaimus sp. PS1159</name>
    <dbReference type="NCBI Taxonomy" id="55785"/>
    <lineage>
        <taxon>Eukaryota</taxon>
        <taxon>Metazoa</taxon>
        <taxon>Ecdysozoa</taxon>
        <taxon>Nematoda</taxon>
        <taxon>Chromadorea</taxon>
        <taxon>Rhabditida</taxon>
        <taxon>Tylenchina</taxon>
        <taxon>Panagrolaimomorpha</taxon>
        <taxon>Panagrolaimoidea</taxon>
        <taxon>Panagrolaimidae</taxon>
        <taxon>Panagrolaimus</taxon>
    </lineage>
</organism>
<protein>
    <submittedName>
        <fullName evidence="2">ET module</fullName>
    </submittedName>
</protein>
<dbReference type="Proteomes" id="UP000887580">
    <property type="component" value="Unplaced"/>
</dbReference>
<accession>A0AC35EZL9</accession>
<evidence type="ECO:0000313" key="2">
    <source>
        <dbReference type="WBParaSite" id="PS1159_v2.g12319.t1"/>
    </source>
</evidence>
<dbReference type="WBParaSite" id="PS1159_v2.g12319.t1">
    <property type="protein sequence ID" value="PS1159_v2.g12319.t1"/>
    <property type="gene ID" value="PS1159_v2.g12319"/>
</dbReference>
<sequence length="228" mass="25046">MKRFIFILLYFFVFISLIYCETNNQCFVGYAAGNHVPYVTGDELDCDGSCANLTLNVLNSPMSVFFCDSENICDHFNSSNSCNFINKGLSMCCCENTTYCNIKESLKPNSTEDLNSTTPNPSPGISCFVGFDLSVPAQSLTTPTTTTQSKSNQIYGKYSNCSGDCANISLNAYGNLYLCDPIQLCTTLQMKNSCSYVDQLLHTCCCTEPNCNYLNSVDTDVTPIISST</sequence>
<evidence type="ECO:0000313" key="1">
    <source>
        <dbReference type="Proteomes" id="UP000887580"/>
    </source>
</evidence>